<gene>
    <name evidence="1" type="ORF">METZ01_LOCUS30585</name>
</gene>
<evidence type="ECO:0000313" key="1">
    <source>
        <dbReference type="EMBL" id="SUZ77731.1"/>
    </source>
</evidence>
<dbReference type="EMBL" id="UINC01001327">
    <property type="protein sequence ID" value="SUZ77731.1"/>
    <property type="molecule type" value="Genomic_DNA"/>
</dbReference>
<dbReference type="AlphaFoldDB" id="A0A381QEG2"/>
<name>A0A381QEG2_9ZZZZ</name>
<evidence type="ECO:0008006" key="2">
    <source>
        <dbReference type="Google" id="ProtNLM"/>
    </source>
</evidence>
<reference evidence="1" key="1">
    <citation type="submission" date="2018-05" db="EMBL/GenBank/DDBJ databases">
        <authorList>
            <person name="Lanie J.A."/>
            <person name="Ng W.-L."/>
            <person name="Kazmierczak K.M."/>
            <person name="Andrzejewski T.M."/>
            <person name="Davidsen T.M."/>
            <person name="Wayne K.J."/>
            <person name="Tettelin H."/>
            <person name="Glass J.I."/>
            <person name="Rusch D."/>
            <person name="Podicherti R."/>
            <person name="Tsui H.-C.T."/>
            <person name="Winkler M.E."/>
        </authorList>
    </citation>
    <scope>NUCLEOTIDE SEQUENCE</scope>
</reference>
<protein>
    <recommendedName>
        <fullName evidence="2">Outer membrane protein beta-barrel domain-containing protein</fullName>
    </recommendedName>
</protein>
<sequence length="182" mass="19550">MVNDRSSREMMIMARFAFAVLTIGALIGPVPAYGQLVAGVFGTRARDSFGGTTGIGAGAGVSLPMIPMEVFAAGSKFYPDCSGCELRGWSLGVKFTVSPIGVLKPYLSFGRTWRDIEDPSVGLITDDDGLFGSVGLEFDLRRVGVFGEGRYEFLTETVGSSPDLRQWVFQAGLMLRWGGFSP</sequence>
<organism evidence="1">
    <name type="scientific">marine metagenome</name>
    <dbReference type="NCBI Taxonomy" id="408172"/>
    <lineage>
        <taxon>unclassified sequences</taxon>
        <taxon>metagenomes</taxon>
        <taxon>ecological metagenomes</taxon>
    </lineage>
</organism>
<proteinExistence type="predicted"/>
<accession>A0A381QEG2</accession>